<keyword evidence="5" id="KW-0100">Branched-chain amino acid biosynthesis</keyword>
<reference evidence="8 9" key="1">
    <citation type="submission" date="2016-10" db="EMBL/GenBank/DDBJ databases">
        <authorList>
            <person name="de Groot N.N."/>
        </authorList>
    </citation>
    <scope>NUCLEOTIDE SEQUENCE [LARGE SCALE GENOMIC DNA]</scope>
    <source>
        <strain evidence="8 9">CGMCC 4.5681</strain>
    </source>
</reference>
<evidence type="ECO:0000259" key="6">
    <source>
        <dbReference type="Pfam" id="PF00920"/>
    </source>
</evidence>
<evidence type="ECO:0000259" key="7">
    <source>
        <dbReference type="Pfam" id="PF24877"/>
    </source>
</evidence>
<evidence type="ECO:0000313" key="9">
    <source>
        <dbReference type="Proteomes" id="UP000198683"/>
    </source>
</evidence>
<dbReference type="GO" id="GO:0009082">
    <property type="term" value="P:branched-chain amino acid biosynthetic process"/>
    <property type="evidence" value="ECO:0007669"/>
    <property type="project" value="UniProtKB-KW"/>
</dbReference>
<dbReference type="SUPFAM" id="SSF143975">
    <property type="entry name" value="IlvD/EDD N-terminal domain-like"/>
    <property type="match status" value="1"/>
</dbReference>
<dbReference type="PANTHER" id="PTHR43661:SF3">
    <property type="entry name" value="D-XYLONATE DEHYDRATASE YAGF-RELATED"/>
    <property type="match status" value="1"/>
</dbReference>
<keyword evidence="5" id="KW-0028">Amino-acid biosynthesis</keyword>
<organism evidence="8 9">
    <name type="scientific">Nonomuraea maritima</name>
    <dbReference type="NCBI Taxonomy" id="683260"/>
    <lineage>
        <taxon>Bacteria</taxon>
        <taxon>Bacillati</taxon>
        <taxon>Actinomycetota</taxon>
        <taxon>Actinomycetes</taxon>
        <taxon>Streptosporangiales</taxon>
        <taxon>Streptosporangiaceae</taxon>
        <taxon>Nonomuraea</taxon>
    </lineage>
</organism>
<dbReference type="Gene3D" id="3.50.30.80">
    <property type="entry name" value="IlvD/EDD C-terminal domain-like"/>
    <property type="match status" value="1"/>
</dbReference>
<feature type="domain" description="Dihydroxy-acid/6-phosphogluconate dehydratase N-terminal" evidence="6">
    <location>
        <begin position="33"/>
        <end position="349"/>
    </location>
</feature>
<keyword evidence="4" id="KW-0456">Lyase</keyword>
<evidence type="ECO:0000256" key="3">
    <source>
        <dbReference type="ARBA" id="ARBA00023014"/>
    </source>
</evidence>
<dbReference type="GO" id="GO:0016836">
    <property type="term" value="F:hydro-lyase activity"/>
    <property type="evidence" value="ECO:0007669"/>
    <property type="project" value="UniProtKB-ARBA"/>
</dbReference>
<dbReference type="RefSeq" id="WP_090773048.1">
    <property type="nucleotide sequence ID" value="NZ_FNFB01000033.1"/>
</dbReference>
<dbReference type="InterPro" id="IPR020558">
    <property type="entry name" value="DiOHA_6PGluconate_deHydtase_CS"/>
</dbReference>
<keyword evidence="2" id="KW-0001">2Fe-2S</keyword>
<sequence length="565" mass="58588">MTLRSNLPQGSPRWATRRAQWFALGLTDDDLTKPKIAIVNSSSGLSPCFSHLDPIAAAVKESVADAGGVAFEIRTVAPTDFIMAAGGSGGYVLSSRDLLSNDIEAVVEGAQLDGMVCLASCDKTTPGQLMAAARLDVPTLVLSCGYQSSGRLDTGEPVDIEDVFLHAGHLKFGGITFEGLCDMSARAITGPGVCTGMGTANSMHIVAEALGMTLPGSTPVRANSEAMWNSVRASGRAIVEAVLAGRRPRTILSPGAFANAVMAVLAVSGSINTVKHLQAIAREADTDVDVYALFEEYAEVIRPLSAVRPNGEDTIERFEDAGGALAVLKQLGDRLAGDAVTVTGETMADRVASAMVKDEEAIRPLAHPRGGHATVVVVRGSLAPGSAIVKLSVTEVRATTFEGQARVFDDAPSAIAAIEGGVVRQGDVLVLRGLGPVGSPGMGMASQTVFALNGAGLTEHVAVLTDGQLSGLVNKGIVVGEVIPEAALPGPLGVVADGDRIAIDLATRRVDLLIDEAELTRRHEERARHRVPGGTSGWLPVYARSVEPLARGATLRGNDLPVTPA</sequence>
<dbReference type="EMBL" id="FNFB01000033">
    <property type="protein sequence ID" value="SDL95231.1"/>
    <property type="molecule type" value="Genomic_DNA"/>
</dbReference>
<dbReference type="Pfam" id="PF00920">
    <property type="entry name" value="ILVD_EDD_N"/>
    <property type="match status" value="1"/>
</dbReference>
<dbReference type="InterPro" id="IPR000581">
    <property type="entry name" value="ILV_EDD_N"/>
</dbReference>
<gene>
    <name evidence="8" type="ORF">SAMN05421874_13378</name>
</gene>
<dbReference type="PROSITE" id="PS00886">
    <property type="entry name" value="ILVD_EDD_1"/>
    <property type="match status" value="1"/>
</dbReference>
<protein>
    <submittedName>
        <fullName evidence="8">Dihydroxy-acid dehydratase</fullName>
    </submittedName>
</protein>
<evidence type="ECO:0000256" key="5">
    <source>
        <dbReference type="ARBA" id="ARBA00023304"/>
    </source>
</evidence>
<dbReference type="GO" id="GO:0051537">
    <property type="term" value="F:2 iron, 2 sulfur cluster binding"/>
    <property type="evidence" value="ECO:0007669"/>
    <property type="project" value="UniProtKB-KW"/>
</dbReference>
<accession>A0A1G9P9N7</accession>
<comment type="similarity">
    <text evidence="1">Belongs to the IlvD/Edd family.</text>
</comment>
<keyword evidence="9" id="KW-1185">Reference proteome</keyword>
<keyword evidence="2" id="KW-0479">Metal-binding</keyword>
<dbReference type="InterPro" id="IPR042096">
    <property type="entry name" value="Dihydro-acid_dehy_C"/>
</dbReference>
<dbReference type="STRING" id="683260.SAMN05421874_13378"/>
<proteinExistence type="inferred from homology"/>
<evidence type="ECO:0000256" key="4">
    <source>
        <dbReference type="ARBA" id="ARBA00023239"/>
    </source>
</evidence>
<dbReference type="PANTHER" id="PTHR43661">
    <property type="entry name" value="D-XYLONATE DEHYDRATASE"/>
    <property type="match status" value="1"/>
</dbReference>
<dbReference type="Proteomes" id="UP000198683">
    <property type="component" value="Unassembled WGS sequence"/>
</dbReference>
<evidence type="ECO:0000256" key="2">
    <source>
        <dbReference type="ARBA" id="ARBA00022714"/>
    </source>
</evidence>
<dbReference type="InterPro" id="IPR056740">
    <property type="entry name" value="ILV_EDD_C"/>
</dbReference>
<feature type="domain" description="Dihydroxy-acid/6-phosphogluconate dehydratase C-terminal" evidence="7">
    <location>
        <begin position="361"/>
        <end position="553"/>
    </location>
</feature>
<dbReference type="SUPFAM" id="SSF52016">
    <property type="entry name" value="LeuD/IlvD-like"/>
    <property type="match status" value="1"/>
</dbReference>
<keyword evidence="3" id="KW-0411">Iron-sulfur</keyword>
<dbReference type="GO" id="GO:0005829">
    <property type="term" value="C:cytosol"/>
    <property type="evidence" value="ECO:0007669"/>
    <property type="project" value="TreeGrafter"/>
</dbReference>
<dbReference type="OrthoDB" id="4744252at2"/>
<keyword evidence="2" id="KW-0408">Iron</keyword>
<dbReference type="Pfam" id="PF24877">
    <property type="entry name" value="ILV_EDD_C"/>
    <property type="match status" value="1"/>
</dbReference>
<dbReference type="AlphaFoldDB" id="A0A1G9P9N7"/>
<evidence type="ECO:0000313" key="8">
    <source>
        <dbReference type="EMBL" id="SDL95231.1"/>
    </source>
</evidence>
<name>A0A1G9P9N7_9ACTN</name>
<evidence type="ECO:0000256" key="1">
    <source>
        <dbReference type="ARBA" id="ARBA00006486"/>
    </source>
</evidence>
<dbReference type="InterPro" id="IPR037237">
    <property type="entry name" value="IlvD/EDD_N"/>
</dbReference>